<feature type="domain" description="DinB-like" evidence="1">
    <location>
        <begin position="31"/>
        <end position="166"/>
    </location>
</feature>
<dbReference type="EMBL" id="JACJVO010000018">
    <property type="protein sequence ID" value="MBB6732184.1"/>
    <property type="molecule type" value="Genomic_DNA"/>
</dbReference>
<dbReference type="Gene3D" id="1.20.120.450">
    <property type="entry name" value="dinb family like domain"/>
    <property type="match status" value="1"/>
</dbReference>
<comment type="caution">
    <text evidence="2">The sequence shown here is derived from an EMBL/GenBank/DDBJ whole genome shotgun (WGS) entry which is preliminary data.</text>
</comment>
<reference evidence="2 3" key="1">
    <citation type="submission" date="2020-08" db="EMBL/GenBank/DDBJ databases">
        <title>Cohnella phylogeny.</title>
        <authorList>
            <person name="Dunlap C."/>
        </authorList>
    </citation>
    <scope>NUCLEOTIDE SEQUENCE [LARGE SCALE GENOMIC DNA]</scope>
    <source>
        <strain evidence="2 3">CBP 2801</strain>
    </source>
</reference>
<evidence type="ECO:0000259" key="1">
    <source>
        <dbReference type="Pfam" id="PF12867"/>
    </source>
</evidence>
<evidence type="ECO:0000313" key="3">
    <source>
        <dbReference type="Proteomes" id="UP000564644"/>
    </source>
</evidence>
<dbReference type="RefSeq" id="WP_185129858.1">
    <property type="nucleotide sequence ID" value="NZ_JACJVO010000018.1"/>
</dbReference>
<dbReference type="InterPro" id="IPR024775">
    <property type="entry name" value="DinB-like"/>
</dbReference>
<dbReference type="Proteomes" id="UP000564644">
    <property type="component" value="Unassembled WGS sequence"/>
</dbReference>
<dbReference type="Pfam" id="PF12867">
    <property type="entry name" value="DinB_2"/>
    <property type="match status" value="1"/>
</dbReference>
<proteinExistence type="predicted"/>
<gene>
    <name evidence="2" type="ORF">H7C18_14780</name>
</gene>
<evidence type="ECO:0000313" key="2">
    <source>
        <dbReference type="EMBL" id="MBB6732184.1"/>
    </source>
</evidence>
<sequence>MRERPDSNEFSEFYKGYIVLVPKEEDLLEILRRQGEDMESFLSSLTEEQADFRYAEGKWSLREVIGHVADNERIMSYRLLRIARGDATPLPGYNQDVLMAGAPFARMSLADIAADYAAVRRSTLSLLQALPDEAWLRTGSANNSPLSARAIACVIIGHELHHRNIIRERYLPK</sequence>
<dbReference type="AlphaFoldDB" id="A0A7X0SLN9"/>
<dbReference type="SUPFAM" id="SSF109854">
    <property type="entry name" value="DinB/YfiT-like putative metalloenzymes"/>
    <property type="match status" value="1"/>
</dbReference>
<keyword evidence="3" id="KW-1185">Reference proteome</keyword>
<organism evidence="2 3">
    <name type="scientific">Cohnella zeiphila</name>
    <dbReference type="NCBI Taxonomy" id="2761120"/>
    <lineage>
        <taxon>Bacteria</taxon>
        <taxon>Bacillati</taxon>
        <taxon>Bacillota</taxon>
        <taxon>Bacilli</taxon>
        <taxon>Bacillales</taxon>
        <taxon>Paenibacillaceae</taxon>
        <taxon>Cohnella</taxon>
    </lineage>
</organism>
<protein>
    <submittedName>
        <fullName evidence="2">DinB family protein</fullName>
    </submittedName>
</protein>
<name>A0A7X0SLN9_9BACL</name>
<dbReference type="InterPro" id="IPR034660">
    <property type="entry name" value="DinB/YfiT-like"/>
</dbReference>
<accession>A0A7X0SLN9</accession>